<dbReference type="Proteomes" id="UP001589613">
    <property type="component" value="Unassembled WGS sequence"/>
</dbReference>
<protein>
    <submittedName>
        <fullName evidence="2">Flavin-containing monooxygenase</fullName>
        <ecNumber evidence="2">1.14.13.-</ecNumber>
    </submittedName>
</protein>
<dbReference type="PANTHER" id="PTHR43539:SF78">
    <property type="entry name" value="FLAVIN-CONTAINING MONOOXYGENASE"/>
    <property type="match status" value="1"/>
</dbReference>
<dbReference type="Gene3D" id="3.50.50.60">
    <property type="entry name" value="FAD/NAD(P)-binding domain"/>
    <property type="match status" value="1"/>
</dbReference>
<dbReference type="PRINTS" id="PR00368">
    <property type="entry name" value="FADPNR"/>
</dbReference>
<evidence type="ECO:0000256" key="1">
    <source>
        <dbReference type="ARBA" id="ARBA00023002"/>
    </source>
</evidence>
<accession>A0ABV5V5H4</accession>
<keyword evidence="3" id="KW-1185">Reference proteome</keyword>
<dbReference type="Pfam" id="PF13738">
    <property type="entry name" value="Pyr_redox_3"/>
    <property type="match status" value="1"/>
</dbReference>
<dbReference type="EMBL" id="JBHMAX010000023">
    <property type="protein sequence ID" value="MFB9732972.1"/>
    <property type="molecule type" value="Genomic_DNA"/>
</dbReference>
<keyword evidence="2" id="KW-0503">Monooxygenase</keyword>
<name>A0ABV5V5H4_9MICO</name>
<proteinExistence type="predicted"/>
<evidence type="ECO:0000313" key="2">
    <source>
        <dbReference type="EMBL" id="MFB9732972.1"/>
    </source>
</evidence>
<organism evidence="2 3">
    <name type="scientific">Ornithinimicrobium kibberense</name>
    <dbReference type="NCBI Taxonomy" id="282060"/>
    <lineage>
        <taxon>Bacteria</taxon>
        <taxon>Bacillati</taxon>
        <taxon>Actinomycetota</taxon>
        <taxon>Actinomycetes</taxon>
        <taxon>Micrococcales</taxon>
        <taxon>Ornithinimicrobiaceae</taxon>
        <taxon>Ornithinimicrobium</taxon>
    </lineage>
</organism>
<dbReference type="PANTHER" id="PTHR43539">
    <property type="entry name" value="FLAVIN-BINDING MONOOXYGENASE-LIKE PROTEIN (AFU_ORTHOLOGUE AFUA_4G09220)"/>
    <property type="match status" value="1"/>
</dbReference>
<dbReference type="EC" id="1.14.13.-" evidence="2"/>
<dbReference type="InterPro" id="IPR036188">
    <property type="entry name" value="FAD/NAD-bd_sf"/>
</dbReference>
<sequence>MDEVLVIGSGPAGLATAAELLRRGIPTTVLERGDRAAAAWAGRYDGLRFNTSRWWSALPGAPFPRAYGWFPTRDQYVDYLDAYAARHHVPVRTGVTVGRVDPAGGQGWTLRTDAGPMAARHVVVATGIANRPALPAWATGTTYRGSVVHSADYRNPLPYRGRRVLVVGGGSSGMEIAAELARDGAREVVLSVRTPPNLLLRASGGLPTDLPVPVFFRLPVPVVDAMLARMQRLTVGDLTAHGLPPAPEGAIAALMARGAGTAIVDRGTVEAIRDGSIRVVAAVTGLDATGARLADGGRVEVDDLVLATGFGTALPELVGHLGVLDDRGMPRVADGGEAAPGLRFVGYVYRPGLTGYVGRLARTAARGIARDPEPVPVPA</sequence>
<keyword evidence="1 2" id="KW-0560">Oxidoreductase</keyword>
<dbReference type="RefSeq" id="WP_141338493.1">
    <property type="nucleotide sequence ID" value="NZ_JBHMAX010000023.1"/>
</dbReference>
<reference evidence="2 3" key="1">
    <citation type="submission" date="2024-09" db="EMBL/GenBank/DDBJ databases">
        <authorList>
            <person name="Sun Q."/>
            <person name="Mori K."/>
        </authorList>
    </citation>
    <scope>NUCLEOTIDE SEQUENCE [LARGE SCALE GENOMIC DNA]</scope>
    <source>
        <strain evidence="2 3">JCM 12763</strain>
    </source>
</reference>
<dbReference type="InterPro" id="IPR000960">
    <property type="entry name" value="Flavin_mOase"/>
</dbReference>
<dbReference type="InterPro" id="IPR050982">
    <property type="entry name" value="Auxin_biosynth/cation_transpt"/>
</dbReference>
<dbReference type="PIRSF" id="PIRSF000332">
    <property type="entry name" value="FMO"/>
    <property type="match status" value="1"/>
</dbReference>
<comment type="caution">
    <text evidence="2">The sequence shown here is derived from an EMBL/GenBank/DDBJ whole genome shotgun (WGS) entry which is preliminary data.</text>
</comment>
<dbReference type="SUPFAM" id="SSF51905">
    <property type="entry name" value="FAD/NAD(P)-binding domain"/>
    <property type="match status" value="2"/>
</dbReference>
<dbReference type="PRINTS" id="PR00469">
    <property type="entry name" value="PNDRDTASEII"/>
</dbReference>
<dbReference type="GO" id="GO:0004497">
    <property type="term" value="F:monooxygenase activity"/>
    <property type="evidence" value="ECO:0007669"/>
    <property type="project" value="UniProtKB-KW"/>
</dbReference>
<gene>
    <name evidence="2" type="ORF">ACFFN0_13055</name>
</gene>
<evidence type="ECO:0000313" key="3">
    <source>
        <dbReference type="Proteomes" id="UP001589613"/>
    </source>
</evidence>